<dbReference type="SMART" id="SM00382">
    <property type="entry name" value="AAA"/>
    <property type="match status" value="1"/>
</dbReference>
<dbReference type="PANTHER" id="PTHR43119">
    <property type="entry name" value="ABC TRANSPORT PROTEIN ATP-BINDING COMPONENT-RELATED"/>
    <property type="match status" value="1"/>
</dbReference>
<evidence type="ECO:0000313" key="5">
    <source>
        <dbReference type="Proteomes" id="UP000467637"/>
    </source>
</evidence>
<evidence type="ECO:0000313" key="4">
    <source>
        <dbReference type="EMBL" id="MVQ35930.1"/>
    </source>
</evidence>
<dbReference type="InterPro" id="IPR017871">
    <property type="entry name" value="ABC_transporter-like_CS"/>
</dbReference>
<evidence type="ECO:0000259" key="3">
    <source>
        <dbReference type="PROSITE" id="PS50893"/>
    </source>
</evidence>
<dbReference type="SUPFAM" id="SSF52540">
    <property type="entry name" value="P-loop containing nucleoside triphosphate hydrolases"/>
    <property type="match status" value="1"/>
</dbReference>
<proteinExistence type="predicted"/>
<dbReference type="Pfam" id="PF00005">
    <property type="entry name" value="ABC_tran"/>
    <property type="match status" value="1"/>
</dbReference>
<sequence length="237" mass="26479">MLQPFFVIENVHKNHPNGGGTPLFKQISVEVKPKDVIAIQGPSGQGKSTLLRVLAALDNIQSGRLSLHGRPVESWGPCEWRKQVCYVPQQPAMLPKTVEDNLALVSKLHQRKFDQPLAKRLMDEVGLGDLSWSQNPVELSGGQKQRVQLVRSMLMGSDILLLDEATSALDAQSKQAVESTLMRWKEERGTALVWVTHEQEQAERVANRFWYLENGVLSETVKKDDLTSFSLDQGGVE</sequence>
<protein>
    <submittedName>
        <fullName evidence="4">ATP-binding cassette domain-containing protein</fullName>
    </submittedName>
</protein>
<keyword evidence="5" id="KW-1185">Reference proteome</keyword>
<dbReference type="EMBL" id="WSEM01000015">
    <property type="protein sequence ID" value="MVQ35930.1"/>
    <property type="molecule type" value="Genomic_DNA"/>
</dbReference>
<dbReference type="Gene3D" id="3.40.50.300">
    <property type="entry name" value="P-loop containing nucleotide triphosphate hydrolases"/>
    <property type="match status" value="1"/>
</dbReference>
<dbReference type="PANTHER" id="PTHR43119:SF1">
    <property type="entry name" value="ABC TRANSPORTER DOMAIN-CONTAINING PROTEIN"/>
    <property type="match status" value="1"/>
</dbReference>
<reference evidence="4 5" key="1">
    <citation type="submission" date="2019-12" db="EMBL/GenBank/DDBJ databases">
        <authorList>
            <person name="Huq M.A."/>
        </authorList>
    </citation>
    <scope>NUCLEOTIDE SEQUENCE [LARGE SCALE GENOMIC DNA]</scope>
    <source>
        <strain evidence="4 5">MAH-34</strain>
    </source>
</reference>
<dbReference type="Proteomes" id="UP000467637">
    <property type="component" value="Unassembled WGS sequence"/>
</dbReference>
<dbReference type="InterPro" id="IPR003439">
    <property type="entry name" value="ABC_transporter-like_ATP-bd"/>
</dbReference>
<organism evidence="4 5">
    <name type="scientific">Paenibacillus anseongense</name>
    <dbReference type="NCBI Taxonomy" id="2682845"/>
    <lineage>
        <taxon>Bacteria</taxon>
        <taxon>Bacillati</taxon>
        <taxon>Bacillota</taxon>
        <taxon>Bacilli</taxon>
        <taxon>Bacillales</taxon>
        <taxon>Paenibacillaceae</taxon>
        <taxon>Paenibacillus</taxon>
    </lineage>
</organism>
<name>A0ABW9U9L1_9BACL</name>
<keyword evidence="2 4" id="KW-0067">ATP-binding</keyword>
<evidence type="ECO:0000256" key="2">
    <source>
        <dbReference type="ARBA" id="ARBA00022840"/>
    </source>
</evidence>
<dbReference type="InterPro" id="IPR027417">
    <property type="entry name" value="P-loop_NTPase"/>
</dbReference>
<comment type="caution">
    <text evidence="4">The sequence shown here is derived from an EMBL/GenBank/DDBJ whole genome shotgun (WGS) entry which is preliminary data.</text>
</comment>
<feature type="domain" description="ABC transporter" evidence="3">
    <location>
        <begin position="6"/>
        <end position="236"/>
    </location>
</feature>
<dbReference type="PROSITE" id="PS00211">
    <property type="entry name" value="ABC_TRANSPORTER_1"/>
    <property type="match status" value="1"/>
</dbReference>
<gene>
    <name evidence="4" type="ORF">GON05_15025</name>
</gene>
<evidence type="ECO:0000256" key="1">
    <source>
        <dbReference type="ARBA" id="ARBA00022741"/>
    </source>
</evidence>
<keyword evidence="1" id="KW-0547">Nucleotide-binding</keyword>
<dbReference type="GO" id="GO:0005524">
    <property type="term" value="F:ATP binding"/>
    <property type="evidence" value="ECO:0007669"/>
    <property type="project" value="UniProtKB-KW"/>
</dbReference>
<accession>A0ABW9U9L1</accession>
<dbReference type="InterPro" id="IPR003593">
    <property type="entry name" value="AAA+_ATPase"/>
</dbReference>
<dbReference type="PROSITE" id="PS50893">
    <property type="entry name" value="ABC_TRANSPORTER_2"/>
    <property type="match status" value="1"/>
</dbReference>